<dbReference type="Gene3D" id="3.30.530.20">
    <property type="match status" value="1"/>
</dbReference>
<proteinExistence type="predicted"/>
<protein>
    <recommendedName>
        <fullName evidence="3">Polyketide cyclase</fullName>
    </recommendedName>
</protein>
<dbReference type="EMBL" id="CP016793">
    <property type="protein sequence ID" value="ANZ42997.1"/>
    <property type="molecule type" value="Genomic_DNA"/>
</dbReference>
<sequence length="159" mass="18014">MSAVSLNRYRFRSVWHVCAPPAAVYEVLSDIANYPLWWHEIRSATKIDDETGELRCRSFLPFDLVVRVRHSIRNQQAGLLRATLSGDLEGFASWEIIGRDGGTDLVFDQEVVVNKALLRRLVLIAKPFLRGNHDLMMRGGLKGLKQQLEIRAASRPDTA</sequence>
<name>A0A1B2HZ66_9PSEU</name>
<dbReference type="InterPro" id="IPR019587">
    <property type="entry name" value="Polyketide_cyclase/dehydratase"/>
</dbReference>
<dbReference type="KEGG" id="led:BBK82_24420"/>
<evidence type="ECO:0008006" key="3">
    <source>
        <dbReference type="Google" id="ProtNLM"/>
    </source>
</evidence>
<dbReference type="SUPFAM" id="SSF55961">
    <property type="entry name" value="Bet v1-like"/>
    <property type="match status" value="1"/>
</dbReference>
<evidence type="ECO:0000313" key="1">
    <source>
        <dbReference type="EMBL" id="ANZ42997.1"/>
    </source>
</evidence>
<organism evidence="1 2">
    <name type="scientific">Lentzea guizhouensis</name>
    <dbReference type="NCBI Taxonomy" id="1586287"/>
    <lineage>
        <taxon>Bacteria</taxon>
        <taxon>Bacillati</taxon>
        <taxon>Actinomycetota</taxon>
        <taxon>Actinomycetes</taxon>
        <taxon>Pseudonocardiales</taxon>
        <taxon>Pseudonocardiaceae</taxon>
        <taxon>Lentzea</taxon>
    </lineage>
</organism>
<keyword evidence="2" id="KW-1185">Reference proteome</keyword>
<accession>A0A1B2HZ66</accession>
<gene>
    <name evidence="1" type="ORF">BBK82_24420</name>
</gene>
<reference evidence="1 2" key="1">
    <citation type="submission" date="2016-07" db="EMBL/GenBank/DDBJ databases">
        <title>Complete genome sequence of the Lentzea guizhouensis DHS C013.</title>
        <authorList>
            <person name="Cao C."/>
        </authorList>
    </citation>
    <scope>NUCLEOTIDE SEQUENCE [LARGE SCALE GENOMIC DNA]</scope>
    <source>
        <strain evidence="1 2">DHS C013</strain>
    </source>
</reference>
<dbReference type="AlphaFoldDB" id="A0A1B2HZ66"/>
<dbReference type="STRING" id="1586287.BBK82_24420"/>
<dbReference type="InterPro" id="IPR023393">
    <property type="entry name" value="START-like_dom_sf"/>
</dbReference>
<dbReference type="Proteomes" id="UP000093053">
    <property type="component" value="Chromosome"/>
</dbReference>
<evidence type="ECO:0000313" key="2">
    <source>
        <dbReference type="Proteomes" id="UP000093053"/>
    </source>
</evidence>
<dbReference type="Pfam" id="PF10604">
    <property type="entry name" value="Polyketide_cyc2"/>
    <property type="match status" value="1"/>
</dbReference>